<dbReference type="InterPro" id="IPR035967">
    <property type="entry name" value="SWAP/Surp_sf"/>
</dbReference>
<evidence type="ECO:0000259" key="9">
    <source>
        <dbReference type="PROSITE" id="PS50128"/>
    </source>
</evidence>
<keyword evidence="11" id="KW-1185">Reference proteome</keyword>
<keyword evidence="4" id="KW-0805">Transcription regulation</keyword>
<keyword evidence="1" id="KW-0507">mRNA processing</keyword>
<evidence type="ECO:0000256" key="6">
    <source>
        <dbReference type="ARBA" id="ARBA00023187"/>
    </source>
</evidence>
<name>A0A8S1EMM0_9PELO</name>
<dbReference type="GO" id="GO:0000395">
    <property type="term" value="P:mRNA 5'-splice site recognition"/>
    <property type="evidence" value="ECO:0007669"/>
    <property type="project" value="TreeGrafter"/>
</dbReference>
<reference evidence="10 11" key="1">
    <citation type="submission" date="2020-04" db="EMBL/GenBank/DDBJ databases">
        <authorList>
            <person name="Laetsch R D."/>
            <person name="Stevens L."/>
            <person name="Kumar S."/>
            <person name="Blaxter L. M."/>
        </authorList>
    </citation>
    <scope>NUCLEOTIDE SEQUENCE [LARGE SCALE GENOMIC DNA]</scope>
</reference>
<feature type="compositionally biased region" description="Basic and acidic residues" evidence="8">
    <location>
        <begin position="681"/>
        <end position="699"/>
    </location>
</feature>
<dbReference type="SUPFAM" id="SSF109905">
    <property type="entry name" value="Surp module (SWAP domain)"/>
    <property type="match status" value="2"/>
</dbReference>
<dbReference type="PROSITE" id="PS50128">
    <property type="entry name" value="SURP"/>
    <property type="match status" value="2"/>
</dbReference>
<sequence length="746" mass="85906">MSGWLRQNVAKKGEEDDFKDLLVFGYSCRLYPNDSQAEFIAEERHMQPCHGDTSNRVDRYDCRLLCSSIDNLLPSTQDESVEECPAEALEEELCEEERYLDLYKDIERQKEIEEEEMKRKNSKQNFVYNYGEGTSKDNEDDDVASEDEAFEPPEGVKFPVGLELPPNMKLYHIIEKTAGFIVANGAQMEIVIKAKQRNNTEQFGFLEFDHSLYPFYKYLQKLIREKKLIPGERKPKNVTKKTSSEVSGALAAIAQQSCSDSDLSDDDSDCELHPSLLLGKKSQSPENLIIGPKTKPKPDFRLPPPNARPIIDITQRNDVYASLFKNLAQITRQANGVEEVKIGEEATPISSSASTTTVDTEGRINDPEYREWYQMFYKTPCPWIGPKPLLPPTPDLEPILNSYADYVARNGADFERSLSTRMDLQLHFMDPKSPYYSYYHHKIRTIQWKLTQEIATFTQNPPPNYILYESPIRTAGPSTPVAMVAEPTPIADVTASDALNRRQRRRLQEATRGFGEPPVKINEPGVVDPIALRTELPKPTSTPANLQNVEKISFNIEIQPKIEAKIVNTNALESVAFDPDIGDIIQNGVETKKETEVSEFEPPPPPAIPNNTQLDRKEKARIFMEKLLNEKRLKKMQEEEEKRKEEEKLKKASSEIGERPKISSIDEIIHSRISSIFAESGFKEEKVKKIEKDEKEEEHRKKKKHRHRSRSNSPHSDVDRKKSRREHRRRSRTPERRRRRSRDYRR</sequence>
<dbReference type="Pfam" id="PF09750">
    <property type="entry name" value="DRY_EERY"/>
    <property type="match status" value="1"/>
</dbReference>
<proteinExistence type="predicted"/>
<dbReference type="GO" id="GO:0003723">
    <property type="term" value="F:RNA binding"/>
    <property type="evidence" value="ECO:0007669"/>
    <property type="project" value="UniProtKB-KW"/>
</dbReference>
<protein>
    <recommendedName>
        <fullName evidence="9">SURP motif domain-containing protein</fullName>
    </recommendedName>
</protein>
<comment type="caution">
    <text evidence="10">The sequence shown here is derived from an EMBL/GenBank/DDBJ whole genome shotgun (WGS) entry which is preliminary data.</text>
</comment>
<feature type="domain" description="SURP motif" evidence="9">
    <location>
        <begin position="173"/>
        <end position="216"/>
    </location>
</feature>
<feature type="coiled-coil region" evidence="7">
    <location>
        <begin position="96"/>
        <end position="123"/>
    </location>
</feature>
<keyword evidence="5" id="KW-0804">Transcription</keyword>
<feature type="region of interest" description="Disordered" evidence="8">
    <location>
        <begin position="636"/>
        <end position="746"/>
    </location>
</feature>
<evidence type="ECO:0000256" key="7">
    <source>
        <dbReference type="SAM" id="Coils"/>
    </source>
</evidence>
<dbReference type="Pfam" id="PF01805">
    <property type="entry name" value="Surp"/>
    <property type="match status" value="2"/>
</dbReference>
<feature type="compositionally biased region" description="Basic residues" evidence="8">
    <location>
        <begin position="700"/>
        <end position="710"/>
    </location>
</feature>
<feature type="compositionally biased region" description="Acidic residues" evidence="8">
    <location>
        <begin position="138"/>
        <end position="151"/>
    </location>
</feature>
<keyword evidence="2" id="KW-0677">Repeat</keyword>
<evidence type="ECO:0000256" key="5">
    <source>
        <dbReference type="ARBA" id="ARBA00023163"/>
    </source>
</evidence>
<dbReference type="SMART" id="SM00648">
    <property type="entry name" value="SWAP"/>
    <property type="match status" value="2"/>
</dbReference>
<dbReference type="OrthoDB" id="5836667at2759"/>
<gene>
    <name evidence="10" type="ORF">CBOVIS_LOCUS4181</name>
</gene>
<dbReference type="Gene3D" id="1.10.10.790">
    <property type="entry name" value="Surp module"/>
    <property type="match status" value="2"/>
</dbReference>
<dbReference type="AlphaFoldDB" id="A0A8S1EMM0"/>
<feature type="compositionally biased region" description="Basic and acidic residues" evidence="8">
    <location>
        <begin position="636"/>
        <end position="661"/>
    </location>
</feature>
<dbReference type="PANTHER" id="PTHR13161:SF15">
    <property type="entry name" value="SPLICING FACTOR, SUPPRESSOR OF WHITE-APRICOT HOMOLOG"/>
    <property type="match status" value="1"/>
</dbReference>
<keyword evidence="7" id="KW-0175">Coiled coil</keyword>
<evidence type="ECO:0000256" key="1">
    <source>
        <dbReference type="ARBA" id="ARBA00022664"/>
    </source>
</evidence>
<evidence type="ECO:0000256" key="4">
    <source>
        <dbReference type="ARBA" id="ARBA00023015"/>
    </source>
</evidence>
<evidence type="ECO:0000256" key="8">
    <source>
        <dbReference type="SAM" id="MobiDB-lite"/>
    </source>
</evidence>
<feature type="domain" description="SURP motif" evidence="9">
    <location>
        <begin position="399"/>
        <end position="439"/>
    </location>
</feature>
<dbReference type="EMBL" id="CADEPM010000003">
    <property type="protein sequence ID" value="CAB3401433.1"/>
    <property type="molecule type" value="Genomic_DNA"/>
</dbReference>
<dbReference type="InterPro" id="IPR040397">
    <property type="entry name" value="SWAP"/>
</dbReference>
<evidence type="ECO:0000313" key="11">
    <source>
        <dbReference type="Proteomes" id="UP000494206"/>
    </source>
</evidence>
<feature type="region of interest" description="Disordered" evidence="8">
    <location>
        <begin position="593"/>
        <end position="612"/>
    </location>
</feature>
<keyword evidence="3" id="KW-0694">RNA-binding</keyword>
<evidence type="ECO:0000256" key="3">
    <source>
        <dbReference type="ARBA" id="ARBA00022884"/>
    </source>
</evidence>
<evidence type="ECO:0000256" key="2">
    <source>
        <dbReference type="ARBA" id="ARBA00022737"/>
    </source>
</evidence>
<dbReference type="InterPro" id="IPR000061">
    <property type="entry name" value="Surp"/>
</dbReference>
<evidence type="ECO:0000313" key="10">
    <source>
        <dbReference type="EMBL" id="CAB3401433.1"/>
    </source>
</evidence>
<dbReference type="SMART" id="SM01141">
    <property type="entry name" value="DRY_EERY"/>
    <property type="match status" value="1"/>
</dbReference>
<dbReference type="PANTHER" id="PTHR13161">
    <property type="entry name" value="SPLICING FACTOR SUPPRESSOR OF WHITE APRICOT"/>
    <property type="match status" value="1"/>
</dbReference>
<feature type="compositionally biased region" description="Basic residues" evidence="8">
    <location>
        <begin position="721"/>
        <end position="746"/>
    </location>
</feature>
<dbReference type="Proteomes" id="UP000494206">
    <property type="component" value="Unassembled WGS sequence"/>
</dbReference>
<accession>A0A8S1EMM0</accession>
<dbReference type="FunFam" id="1.10.10.790:FF:000024">
    <property type="entry name" value="Protein SWAP"/>
    <property type="match status" value="1"/>
</dbReference>
<feature type="region of interest" description="Disordered" evidence="8">
    <location>
        <begin position="128"/>
        <end position="152"/>
    </location>
</feature>
<keyword evidence="6" id="KW-0508">mRNA splicing</keyword>
<organism evidence="10 11">
    <name type="scientific">Caenorhabditis bovis</name>
    <dbReference type="NCBI Taxonomy" id="2654633"/>
    <lineage>
        <taxon>Eukaryota</taxon>
        <taxon>Metazoa</taxon>
        <taxon>Ecdysozoa</taxon>
        <taxon>Nematoda</taxon>
        <taxon>Chromadorea</taxon>
        <taxon>Rhabditida</taxon>
        <taxon>Rhabditina</taxon>
        <taxon>Rhabditomorpha</taxon>
        <taxon>Rhabditoidea</taxon>
        <taxon>Rhabditidae</taxon>
        <taxon>Peloderinae</taxon>
        <taxon>Caenorhabditis</taxon>
    </lineage>
</organism>
<dbReference type="InterPro" id="IPR019147">
    <property type="entry name" value="SWAP_N_domain"/>
</dbReference>